<feature type="region of interest" description="Disordered" evidence="1">
    <location>
        <begin position="19"/>
        <end position="140"/>
    </location>
</feature>
<evidence type="ECO:0000256" key="1">
    <source>
        <dbReference type="SAM" id="MobiDB-lite"/>
    </source>
</evidence>
<feature type="compositionally biased region" description="Low complexity" evidence="1">
    <location>
        <begin position="35"/>
        <end position="49"/>
    </location>
</feature>
<proteinExistence type="predicted"/>
<dbReference type="Proteomes" id="UP001219525">
    <property type="component" value="Unassembled WGS sequence"/>
</dbReference>
<gene>
    <name evidence="2" type="ORF">GGX14DRAFT_554098</name>
</gene>
<evidence type="ECO:0000313" key="2">
    <source>
        <dbReference type="EMBL" id="KAJ7230614.1"/>
    </source>
</evidence>
<organism evidence="2 3">
    <name type="scientific">Mycena pura</name>
    <dbReference type="NCBI Taxonomy" id="153505"/>
    <lineage>
        <taxon>Eukaryota</taxon>
        <taxon>Fungi</taxon>
        <taxon>Dikarya</taxon>
        <taxon>Basidiomycota</taxon>
        <taxon>Agaricomycotina</taxon>
        <taxon>Agaricomycetes</taxon>
        <taxon>Agaricomycetidae</taxon>
        <taxon>Agaricales</taxon>
        <taxon>Marasmiineae</taxon>
        <taxon>Mycenaceae</taxon>
        <taxon>Mycena</taxon>
    </lineage>
</organism>
<protein>
    <submittedName>
        <fullName evidence="2">Uncharacterized protein</fullName>
    </submittedName>
</protein>
<dbReference type="EMBL" id="JARJCW010000001">
    <property type="protein sequence ID" value="KAJ7230614.1"/>
    <property type="molecule type" value="Genomic_DNA"/>
</dbReference>
<dbReference type="AlphaFoldDB" id="A0AAD7E631"/>
<reference evidence="2" key="1">
    <citation type="submission" date="2023-03" db="EMBL/GenBank/DDBJ databases">
        <title>Massive genome expansion in bonnet fungi (Mycena s.s.) driven by repeated elements and novel gene families across ecological guilds.</title>
        <authorList>
            <consortium name="Lawrence Berkeley National Laboratory"/>
            <person name="Harder C.B."/>
            <person name="Miyauchi S."/>
            <person name="Viragh M."/>
            <person name="Kuo A."/>
            <person name="Thoen E."/>
            <person name="Andreopoulos B."/>
            <person name="Lu D."/>
            <person name="Skrede I."/>
            <person name="Drula E."/>
            <person name="Henrissat B."/>
            <person name="Morin E."/>
            <person name="Kohler A."/>
            <person name="Barry K."/>
            <person name="LaButti K."/>
            <person name="Morin E."/>
            <person name="Salamov A."/>
            <person name="Lipzen A."/>
            <person name="Mereny Z."/>
            <person name="Hegedus B."/>
            <person name="Baldrian P."/>
            <person name="Stursova M."/>
            <person name="Weitz H."/>
            <person name="Taylor A."/>
            <person name="Grigoriev I.V."/>
            <person name="Nagy L.G."/>
            <person name="Martin F."/>
            <person name="Kauserud H."/>
        </authorList>
    </citation>
    <scope>NUCLEOTIDE SEQUENCE</scope>
    <source>
        <strain evidence="2">9144</strain>
    </source>
</reference>
<keyword evidence="3" id="KW-1185">Reference proteome</keyword>
<accession>A0AAD7E631</accession>
<feature type="compositionally biased region" description="Acidic residues" evidence="1">
    <location>
        <begin position="123"/>
        <end position="137"/>
    </location>
</feature>
<comment type="caution">
    <text evidence="2">The sequence shown here is derived from an EMBL/GenBank/DDBJ whole genome shotgun (WGS) entry which is preliminary data.</text>
</comment>
<name>A0AAD7E631_9AGAR</name>
<evidence type="ECO:0000313" key="3">
    <source>
        <dbReference type="Proteomes" id="UP001219525"/>
    </source>
</evidence>
<sequence length="269" mass="28736">MCPAAAELGCAQNADGTLKDASEIEWQDNPDNDQPTSTPASSSKPALAPIFDRAKPLGKIAGSRRPPSPRRSARATRPSARITDPDNAVGTTATAVKRKSAGVAPSARKVLRLETVSGTSTDSDNETEPASEAEGADSTEASVIDLREYEKYKAHADVDHAAKHAKISREDHTADLNTVYKRVKVHAHPVTGVPEDGAICLVCIKKHLPYSDHFLKGGVSSLRKHIARQVFHKDHYEVYEAGCVELGIPMNEAAIPPKRQGPGCVPPSA</sequence>